<dbReference type="PROSITE" id="PS51829">
    <property type="entry name" value="P_HOMO_B"/>
    <property type="match status" value="2"/>
</dbReference>
<dbReference type="PANTHER" id="PTHR43806:SF11">
    <property type="entry name" value="CEREVISIN-RELATED"/>
    <property type="match status" value="1"/>
</dbReference>
<dbReference type="PROSITE" id="PS00136">
    <property type="entry name" value="SUBTILASE_ASP"/>
    <property type="match status" value="1"/>
</dbReference>
<dbReference type="PROSITE" id="PS00137">
    <property type="entry name" value="SUBTILASE_HIS"/>
    <property type="match status" value="1"/>
</dbReference>
<evidence type="ECO:0000259" key="8">
    <source>
        <dbReference type="PROSITE" id="PS51829"/>
    </source>
</evidence>
<dbReference type="InterPro" id="IPR036852">
    <property type="entry name" value="Peptidase_S8/S53_dom_sf"/>
</dbReference>
<dbReference type="SUPFAM" id="SSF49785">
    <property type="entry name" value="Galactose-binding domain-like"/>
    <property type="match status" value="2"/>
</dbReference>
<feature type="active site" description="Charge relay system" evidence="5">
    <location>
        <position position="194"/>
    </location>
</feature>
<dbReference type="RefSeq" id="WP_275033842.1">
    <property type="nucleotide sequence ID" value="NZ_CP118615.1"/>
</dbReference>
<dbReference type="InterPro" id="IPR022398">
    <property type="entry name" value="Peptidase_S8_His-AS"/>
</dbReference>
<comment type="similarity">
    <text evidence="1 5 6">Belongs to the peptidase S8 family.</text>
</comment>
<accession>A0ABY7ZVS5</accession>
<sequence length="742" mass="74126">MALDPAARHRWRLGVTTAAVAAAVAFAAPATAAPAEGAILQAGGDTAVADSYVVVLKETAVARTGVDASARSLAREHGGTVARTYSNALRGFEARLSETAARRLAAHPSVKYVQQNHEVSIAATQTPTPSWGLDRVDQRNLPLNSSYTYPNNGSGVTAYIIDTGIRFSHGDFGTRAVTGFDAIDGGSADDCNGHGTHVAGTVGGTAYGVAKGVTLVGVRVLNCAGSGTYAQVIAGIDWVTGDHDPGERAVANMSLGGGFDQATNDAVAASIADGVSYAVAAGNESGANACNVSPASTPAAITVGATESTDARASYSNIGTCLDIFAPGSSITSAWYTGDTATNTISGTSMASPHVAGAAALALAANPSYTPQQVRDKLVNDATSNVVTNPGTGSPNKLLYVGNIVPPTQDFSVAVTPAAGSVNPGGSLTATVATTTTVGSPQTVALTASGLPAGATASFSPASISTGASATLTIAASASTGPGTYTVTITATGPVTTQSTSYALTVNGPPGCVQTNNTDATISDNSTVESSITISGCAGAASASSTVAVNIVHTYIGDLVVTLLAPDGSAYVLHNRTGSGTDNINQTYPVNLSSETANGTWKLRVQDAASGDVGYLDSWTLKLDGAPAPTCGGTNGTDVTIGDNTTVSSTIVVSGCTGNASATSTVAVNIVHTYIGDLVVTLVAPDGSTYVLHNRAGGSADNINTTYPVNLSSEARNGTWTLRVQDAAAGDVGYLNSWTLGL</sequence>
<dbReference type="PROSITE" id="PS00138">
    <property type="entry name" value="SUBTILASE_SER"/>
    <property type="match status" value="1"/>
</dbReference>
<dbReference type="InterPro" id="IPR050131">
    <property type="entry name" value="Peptidase_S8_subtilisin-like"/>
</dbReference>
<dbReference type="SUPFAM" id="SSF54897">
    <property type="entry name" value="Protease propeptides/inhibitors"/>
    <property type="match status" value="1"/>
</dbReference>
<dbReference type="InterPro" id="IPR000209">
    <property type="entry name" value="Peptidase_S8/S53_dom"/>
</dbReference>
<keyword evidence="3 5" id="KW-0378">Hydrolase</keyword>
<dbReference type="Gene3D" id="3.30.70.80">
    <property type="entry name" value="Peptidase S8 propeptide/proteinase inhibitor I9"/>
    <property type="match status" value="1"/>
</dbReference>
<feature type="signal peptide" evidence="7">
    <location>
        <begin position="1"/>
        <end position="32"/>
    </location>
</feature>
<keyword evidence="2 5" id="KW-0645">Protease</keyword>
<dbReference type="Proteomes" id="UP001219605">
    <property type="component" value="Chromosome"/>
</dbReference>
<dbReference type="PANTHER" id="PTHR43806">
    <property type="entry name" value="PEPTIDASE S8"/>
    <property type="match status" value="1"/>
</dbReference>
<evidence type="ECO:0000313" key="9">
    <source>
        <dbReference type="EMBL" id="WDZ86968.1"/>
    </source>
</evidence>
<protein>
    <submittedName>
        <fullName evidence="9">S8 family peptidase</fullName>
    </submittedName>
</protein>
<dbReference type="InterPro" id="IPR010259">
    <property type="entry name" value="S8pro/Inhibitor_I9"/>
</dbReference>
<evidence type="ECO:0000256" key="3">
    <source>
        <dbReference type="ARBA" id="ARBA00022801"/>
    </source>
</evidence>
<dbReference type="InterPro" id="IPR023828">
    <property type="entry name" value="Peptidase_S8_Ser-AS"/>
</dbReference>
<dbReference type="InterPro" id="IPR008979">
    <property type="entry name" value="Galactose-bd-like_sf"/>
</dbReference>
<evidence type="ECO:0000313" key="10">
    <source>
        <dbReference type="Proteomes" id="UP001219605"/>
    </source>
</evidence>
<dbReference type="Pfam" id="PF00082">
    <property type="entry name" value="Peptidase_S8"/>
    <property type="match status" value="1"/>
</dbReference>
<evidence type="ECO:0000256" key="5">
    <source>
        <dbReference type="PROSITE-ProRule" id="PRU01240"/>
    </source>
</evidence>
<feature type="active site" description="Charge relay system" evidence="5">
    <location>
        <position position="349"/>
    </location>
</feature>
<dbReference type="SUPFAM" id="SSF52743">
    <property type="entry name" value="Subtilisin-like"/>
    <property type="match status" value="1"/>
</dbReference>
<dbReference type="InterPro" id="IPR023827">
    <property type="entry name" value="Peptidase_S8_Asp-AS"/>
</dbReference>
<name>A0ABY7ZVS5_9ACTN</name>
<keyword evidence="10" id="KW-1185">Reference proteome</keyword>
<keyword evidence="7" id="KW-0732">Signal</keyword>
<dbReference type="InterPro" id="IPR015500">
    <property type="entry name" value="Peptidase_S8_subtilisin-rel"/>
</dbReference>
<dbReference type="CDD" id="cd04077">
    <property type="entry name" value="Peptidases_S8_PCSK9_ProteinaseK_like"/>
    <property type="match status" value="1"/>
</dbReference>
<dbReference type="Gene3D" id="2.60.120.260">
    <property type="entry name" value="Galactose-binding domain-like"/>
    <property type="match status" value="2"/>
</dbReference>
<proteinExistence type="inferred from homology"/>
<evidence type="ECO:0000256" key="7">
    <source>
        <dbReference type="SAM" id="SignalP"/>
    </source>
</evidence>
<dbReference type="InterPro" id="IPR002884">
    <property type="entry name" value="P_dom"/>
</dbReference>
<feature type="domain" description="P/Homo B" evidence="8">
    <location>
        <begin position="630"/>
        <end position="742"/>
    </location>
</feature>
<dbReference type="InterPro" id="IPR037045">
    <property type="entry name" value="S8pro/Inhibitor_I9_sf"/>
</dbReference>
<reference evidence="9 10" key="1">
    <citation type="submission" date="2023-02" db="EMBL/GenBank/DDBJ databases">
        <authorList>
            <person name="Mo P."/>
        </authorList>
    </citation>
    <scope>NUCLEOTIDE SEQUENCE [LARGE SCALE GENOMIC DNA]</scope>
    <source>
        <strain evidence="9 10">HUAS 3</strain>
    </source>
</reference>
<gene>
    <name evidence="9" type="ORF">PVK37_11485</name>
</gene>
<feature type="chain" id="PRO_5045544236" evidence="7">
    <location>
        <begin position="33"/>
        <end position="742"/>
    </location>
</feature>
<evidence type="ECO:0000256" key="6">
    <source>
        <dbReference type="RuleBase" id="RU003355"/>
    </source>
</evidence>
<organism evidence="9 10">
    <name type="scientific">Micromonospora cathayae</name>
    <dbReference type="NCBI Taxonomy" id="3028804"/>
    <lineage>
        <taxon>Bacteria</taxon>
        <taxon>Bacillati</taxon>
        <taxon>Actinomycetota</taxon>
        <taxon>Actinomycetes</taxon>
        <taxon>Micromonosporales</taxon>
        <taxon>Micromonosporaceae</taxon>
        <taxon>Micromonospora</taxon>
    </lineage>
</organism>
<dbReference type="Gene3D" id="3.40.50.200">
    <property type="entry name" value="Peptidase S8/S53 domain"/>
    <property type="match status" value="1"/>
</dbReference>
<dbReference type="PRINTS" id="PR00723">
    <property type="entry name" value="SUBTILISIN"/>
</dbReference>
<dbReference type="EMBL" id="CP118615">
    <property type="protein sequence ID" value="WDZ86968.1"/>
    <property type="molecule type" value="Genomic_DNA"/>
</dbReference>
<evidence type="ECO:0000256" key="4">
    <source>
        <dbReference type="ARBA" id="ARBA00022825"/>
    </source>
</evidence>
<evidence type="ECO:0000256" key="1">
    <source>
        <dbReference type="ARBA" id="ARBA00011073"/>
    </source>
</evidence>
<dbReference type="Pfam" id="PF01483">
    <property type="entry name" value="P_proprotein"/>
    <property type="match status" value="2"/>
</dbReference>
<feature type="active site" description="Charge relay system" evidence="5">
    <location>
        <position position="162"/>
    </location>
</feature>
<keyword evidence="4 5" id="KW-0720">Serine protease</keyword>
<dbReference type="InterPro" id="IPR034193">
    <property type="entry name" value="PCSK9_ProteinaseK-like"/>
</dbReference>
<dbReference type="PROSITE" id="PS51892">
    <property type="entry name" value="SUBTILASE"/>
    <property type="match status" value="1"/>
</dbReference>
<dbReference type="Pfam" id="PF05922">
    <property type="entry name" value="Inhibitor_I9"/>
    <property type="match status" value="1"/>
</dbReference>
<evidence type="ECO:0000256" key="2">
    <source>
        <dbReference type="ARBA" id="ARBA00022670"/>
    </source>
</evidence>
<feature type="domain" description="P/Homo B" evidence="8">
    <location>
        <begin position="507"/>
        <end position="629"/>
    </location>
</feature>